<keyword evidence="3" id="KW-1185">Reference proteome</keyword>
<organism evidence="2 3">
    <name type="scientific">Adiantum capillus-veneris</name>
    <name type="common">Maidenhair fern</name>
    <dbReference type="NCBI Taxonomy" id="13818"/>
    <lineage>
        <taxon>Eukaryota</taxon>
        <taxon>Viridiplantae</taxon>
        <taxon>Streptophyta</taxon>
        <taxon>Embryophyta</taxon>
        <taxon>Tracheophyta</taxon>
        <taxon>Polypodiopsida</taxon>
        <taxon>Polypodiidae</taxon>
        <taxon>Polypodiales</taxon>
        <taxon>Pteridineae</taxon>
        <taxon>Pteridaceae</taxon>
        <taxon>Vittarioideae</taxon>
        <taxon>Adiantum</taxon>
    </lineage>
</organism>
<reference evidence="2" key="1">
    <citation type="submission" date="2021-01" db="EMBL/GenBank/DDBJ databases">
        <title>Adiantum capillus-veneris genome.</title>
        <authorList>
            <person name="Fang Y."/>
            <person name="Liao Q."/>
        </authorList>
    </citation>
    <scope>NUCLEOTIDE SEQUENCE</scope>
    <source>
        <strain evidence="2">H3</strain>
        <tissue evidence="2">Leaf</tissue>
    </source>
</reference>
<gene>
    <name evidence="2" type="ORF">GOP47_0023762</name>
</gene>
<name>A0A9D4U570_ADICA</name>
<comment type="caution">
    <text evidence="2">The sequence shown here is derived from an EMBL/GenBank/DDBJ whole genome shotgun (WGS) entry which is preliminary data.</text>
</comment>
<evidence type="ECO:0000313" key="2">
    <source>
        <dbReference type="EMBL" id="KAI5061257.1"/>
    </source>
</evidence>
<protein>
    <submittedName>
        <fullName evidence="2">Uncharacterized protein</fullName>
    </submittedName>
</protein>
<evidence type="ECO:0000256" key="1">
    <source>
        <dbReference type="SAM" id="MobiDB-lite"/>
    </source>
</evidence>
<evidence type="ECO:0000313" key="3">
    <source>
        <dbReference type="Proteomes" id="UP000886520"/>
    </source>
</evidence>
<proteinExistence type="predicted"/>
<feature type="region of interest" description="Disordered" evidence="1">
    <location>
        <begin position="1"/>
        <end position="23"/>
    </location>
</feature>
<accession>A0A9D4U570</accession>
<dbReference type="AlphaFoldDB" id="A0A9D4U570"/>
<dbReference type="Proteomes" id="UP000886520">
    <property type="component" value="Chromosome 23"/>
</dbReference>
<dbReference type="EMBL" id="JABFUD020000023">
    <property type="protein sequence ID" value="KAI5061257.1"/>
    <property type="molecule type" value="Genomic_DNA"/>
</dbReference>
<sequence length="130" mass="14602">MGKERHPGSAIGPVESQPSPIWSRLPGDSLNMRLHEEPHPWRAPVYSSCLIPYSWCSCSNSKPSSAINPRMRDGRDTNATHHLASEATKTTSILAIQKDVWSILTTNLHNESGFEKYEVMRQDESNSNQQ</sequence>